<feature type="compositionally biased region" description="Basic and acidic residues" evidence="9">
    <location>
        <begin position="462"/>
        <end position="478"/>
    </location>
</feature>
<dbReference type="Gene3D" id="1.25.40.180">
    <property type="match status" value="1"/>
</dbReference>
<dbReference type="InterPro" id="IPR011004">
    <property type="entry name" value="Trimer_LpxA-like_sf"/>
</dbReference>
<evidence type="ECO:0000313" key="11">
    <source>
        <dbReference type="EMBL" id="CAD5220542.1"/>
    </source>
</evidence>
<dbReference type="GO" id="GO:0003743">
    <property type="term" value="F:translation initiation factor activity"/>
    <property type="evidence" value="ECO:0007669"/>
    <property type="project" value="TreeGrafter"/>
</dbReference>
<feature type="compositionally biased region" description="Polar residues" evidence="9">
    <location>
        <begin position="492"/>
        <end position="502"/>
    </location>
</feature>
<dbReference type="InterPro" id="IPR044123">
    <property type="entry name" value="W2_eIF2B_epsilon"/>
</dbReference>
<keyword evidence="3" id="KW-0963">Cytoplasm</keyword>
<dbReference type="PANTHER" id="PTHR45887:SF1">
    <property type="entry name" value="TRANSLATION INITIATION FACTOR EIF-2B SUBUNIT EPSILON"/>
    <property type="match status" value="1"/>
</dbReference>
<accession>A0A811KYC4</accession>
<comment type="similarity">
    <text evidence="2">Belongs to the eIF-2B gamma/epsilon subunits family.</text>
</comment>
<evidence type="ECO:0000256" key="6">
    <source>
        <dbReference type="ARBA" id="ARBA00044144"/>
    </source>
</evidence>
<dbReference type="Pfam" id="PF02020">
    <property type="entry name" value="W2"/>
    <property type="match status" value="1"/>
</dbReference>
<dbReference type="SUPFAM" id="SSF48371">
    <property type="entry name" value="ARM repeat"/>
    <property type="match status" value="1"/>
</dbReference>
<dbReference type="GO" id="GO:0031369">
    <property type="term" value="F:translation initiation factor binding"/>
    <property type="evidence" value="ECO:0007669"/>
    <property type="project" value="InterPro"/>
</dbReference>
<dbReference type="Gene3D" id="3.90.550.10">
    <property type="entry name" value="Spore Coat Polysaccharide Biosynthesis Protein SpsA, Chain A"/>
    <property type="match status" value="1"/>
</dbReference>
<evidence type="ECO:0000256" key="4">
    <source>
        <dbReference type="ARBA" id="ARBA00022540"/>
    </source>
</evidence>
<protein>
    <recommendedName>
        <fullName evidence="6">Translation initiation factor eIF2B subunit epsilon</fullName>
    </recommendedName>
    <alternativeName>
        <fullName evidence="7">eIF2B GDP-GTP exchange factor subunit epsilon</fullName>
    </alternativeName>
</protein>
<dbReference type="SUPFAM" id="SSF53448">
    <property type="entry name" value="Nucleotide-diphospho-sugar transferases"/>
    <property type="match status" value="1"/>
</dbReference>
<evidence type="ECO:0000259" key="10">
    <source>
        <dbReference type="PROSITE" id="PS51363"/>
    </source>
</evidence>
<evidence type="ECO:0000256" key="5">
    <source>
        <dbReference type="ARBA" id="ARBA00022917"/>
    </source>
</evidence>
<proteinExistence type="inferred from homology"/>
<dbReference type="EMBL" id="CAJFCW020000004">
    <property type="protein sequence ID" value="CAG9113845.1"/>
    <property type="molecule type" value="Genomic_DNA"/>
</dbReference>
<dbReference type="InterPro" id="IPR003307">
    <property type="entry name" value="W2_domain"/>
</dbReference>
<keyword evidence="5" id="KW-0648">Protein biosynthesis</keyword>
<dbReference type="CDD" id="cd11558">
    <property type="entry name" value="W2_eIF2B_epsilon"/>
    <property type="match status" value="1"/>
</dbReference>
<dbReference type="Gene3D" id="2.160.10.10">
    <property type="entry name" value="Hexapeptide repeat proteins"/>
    <property type="match status" value="1"/>
</dbReference>
<evidence type="ECO:0000256" key="8">
    <source>
        <dbReference type="ARBA" id="ARBA00046432"/>
    </source>
</evidence>
<evidence type="ECO:0000256" key="7">
    <source>
        <dbReference type="ARBA" id="ARBA00044345"/>
    </source>
</evidence>
<dbReference type="InterPro" id="IPR051956">
    <property type="entry name" value="eIF2B_epsilon"/>
</dbReference>
<dbReference type="OrthoDB" id="424572at2759"/>
<evidence type="ECO:0000256" key="3">
    <source>
        <dbReference type="ARBA" id="ARBA00022490"/>
    </source>
</evidence>
<comment type="subunit">
    <text evidence="8">Component of the translation initiation factor 2B (eIF2B) complex which is a heterodecamer of two sets of five different subunits: alpha, beta, gamma, delta and epsilon. Subunits alpha, beta and delta comprise a regulatory subcomplex and subunits epsilon and gamma comprise a catalytic subcomplex. Within the complex, the hexameric regulatory complex resides at the center, with the two heterodimeric catalytic subcomplexes bound on opposite sides.</text>
</comment>
<dbReference type="GO" id="GO:0005851">
    <property type="term" value="C:eukaryotic translation initiation factor 2B complex"/>
    <property type="evidence" value="ECO:0007669"/>
    <property type="project" value="TreeGrafter"/>
</dbReference>
<dbReference type="PROSITE" id="PS51363">
    <property type="entry name" value="W2"/>
    <property type="match status" value="1"/>
</dbReference>
<gene>
    <name evidence="11" type="ORF">BOKJ2_LOCUS8996</name>
</gene>
<organism evidence="11 12">
    <name type="scientific">Bursaphelenchus okinawaensis</name>
    <dbReference type="NCBI Taxonomy" id="465554"/>
    <lineage>
        <taxon>Eukaryota</taxon>
        <taxon>Metazoa</taxon>
        <taxon>Ecdysozoa</taxon>
        <taxon>Nematoda</taxon>
        <taxon>Chromadorea</taxon>
        <taxon>Rhabditida</taxon>
        <taxon>Tylenchina</taxon>
        <taxon>Tylenchomorpha</taxon>
        <taxon>Aphelenchoidea</taxon>
        <taxon>Aphelenchoididae</taxon>
        <taxon>Bursaphelenchus</taxon>
    </lineage>
</organism>
<dbReference type="Proteomes" id="UP000614601">
    <property type="component" value="Unassembled WGS sequence"/>
</dbReference>
<keyword evidence="12" id="KW-1185">Reference proteome</keyword>
<dbReference type="Pfam" id="PF25084">
    <property type="entry name" value="LbH_EIF2B"/>
    <property type="match status" value="1"/>
</dbReference>
<comment type="subcellular location">
    <subcellularLocation>
        <location evidence="1">Cytoplasm</location>
        <location evidence="1">Cytosol</location>
    </subcellularLocation>
</comment>
<dbReference type="AlphaFoldDB" id="A0A811KYC4"/>
<dbReference type="GO" id="GO:0005085">
    <property type="term" value="F:guanyl-nucleotide exchange factor activity"/>
    <property type="evidence" value="ECO:0007669"/>
    <property type="project" value="InterPro"/>
</dbReference>
<dbReference type="SUPFAM" id="SSF51161">
    <property type="entry name" value="Trimeric LpxA-like enzymes"/>
    <property type="match status" value="1"/>
</dbReference>
<name>A0A811KYC4_9BILA</name>
<dbReference type="PANTHER" id="PTHR45887">
    <property type="entry name" value="TRANSLATION INITIATION FACTOR EIF-2B SUBUNIT EPSILON"/>
    <property type="match status" value="1"/>
</dbReference>
<evidence type="ECO:0000256" key="1">
    <source>
        <dbReference type="ARBA" id="ARBA00004514"/>
    </source>
</evidence>
<sequence length="710" mass="80708">MTIIDQIKEAKEEPISVLIVADTFNSRLVPLVHEKPLALLDVGGQRLIDLVLEWVSRLYANVFVASSTLDEKTADLIKKKWETRVSLEMVLCERCNSVGDIMREIDKRHLITKEFILIDQIPTFCSSTLVSNVVKFRQLRKKNRNNVMQILVKESKKTQYPYLIDKETQQLLIYNSAEEATELRLTKRNFSAEHQVRCDLRPCGIYLCGPEIIASFSDNFDFSSLDTLIRGILIHEEILCQNIFLDILEKDVLAQFGSDYDSILECLWAFQHGKFHPTSLLNLHPASCDSLKVLTLQARENNVFVSAKARSPVNSTNCVFGGKFEVHPEARVNGCFFGDNVVIGNKSRISEVVVGNNLKIGDNSVVRKAIIGDNVKIGDNVTIKENVVIGNDVTIPAKVVINKHSVILKCDAPAHPDYKTTKKQNLYFWNYEDDGDNYFWELKSEQKPKKLSSIWANHRRSRSSESLRQRRISYHDANDSSPENYTVWPHTDPSQSQTSIHGTKSPLVKRKKHNSGSTATGATSKSAQVIDVLYETSGAALERFDAEVKDSMKSVLESDEPDSEAQQRKVILEINSSKLAYNIGMDDVAKHVFLAFMSMPTFGPTLKDMKEAFTTWSLVWANYYRPTASKAQLLHAIEDHCFLNPEWTKYAPNFILFLYNDADLLTDQLVTSWFEQLPNDNALKSDKMKELVDWLNQDESEEEDSDEDED</sequence>
<dbReference type="EMBL" id="CAJFDH010000004">
    <property type="protein sequence ID" value="CAD5220542.1"/>
    <property type="molecule type" value="Genomic_DNA"/>
</dbReference>
<keyword evidence="4" id="KW-0396">Initiation factor</keyword>
<reference evidence="11" key="1">
    <citation type="submission" date="2020-09" db="EMBL/GenBank/DDBJ databases">
        <authorList>
            <person name="Kikuchi T."/>
        </authorList>
    </citation>
    <scope>NUCLEOTIDE SEQUENCE</scope>
    <source>
        <strain evidence="11">SH1</strain>
    </source>
</reference>
<evidence type="ECO:0000256" key="2">
    <source>
        <dbReference type="ARBA" id="ARBA00007878"/>
    </source>
</evidence>
<evidence type="ECO:0000256" key="9">
    <source>
        <dbReference type="SAM" id="MobiDB-lite"/>
    </source>
</evidence>
<dbReference type="InterPro" id="IPR056764">
    <property type="entry name" value="LbH_EIF2B3/5"/>
</dbReference>
<dbReference type="Proteomes" id="UP000783686">
    <property type="component" value="Unassembled WGS sequence"/>
</dbReference>
<evidence type="ECO:0000313" key="12">
    <source>
        <dbReference type="Proteomes" id="UP000614601"/>
    </source>
</evidence>
<feature type="domain" description="W2" evidence="10">
    <location>
        <begin position="538"/>
        <end position="705"/>
    </location>
</feature>
<comment type="caution">
    <text evidence="11">The sequence shown here is derived from an EMBL/GenBank/DDBJ whole genome shotgun (WGS) entry which is preliminary data.</text>
</comment>
<feature type="region of interest" description="Disordered" evidence="9">
    <location>
        <begin position="455"/>
        <end position="522"/>
    </location>
</feature>
<dbReference type="InterPro" id="IPR016024">
    <property type="entry name" value="ARM-type_fold"/>
</dbReference>
<dbReference type="InterPro" id="IPR029044">
    <property type="entry name" value="Nucleotide-diphossugar_trans"/>
</dbReference>